<sequence length="81" mass="8596">MQMGDSECQKQCSIALGNLITGGTKGQILSLLAEKPIPALSAVLSHTGHGCISRALKVIYKLLSAVNGNELEMLKEEAERS</sequence>
<accession>A0AAN5D5Z3</accession>
<dbReference type="Proteomes" id="UP001328107">
    <property type="component" value="Unassembled WGS sequence"/>
</dbReference>
<feature type="non-terminal residue" evidence="1">
    <location>
        <position position="81"/>
    </location>
</feature>
<dbReference type="InterPro" id="IPR016024">
    <property type="entry name" value="ARM-type_fold"/>
</dbReference>
<proteinExistence type="predicted"/>
<evidence type="ECO:0000313" key="2">
    <source>
        <dbReference type="Proteomes" id="UP001328107"/>
    </source>
</evidence>
<dbReference type="EMBL" id="BTRK01000005">
    <property type="protein sequence ID" value="GMR56244.1"/>
    <property type="molecule type" value="Genomic_DNA"/>
</dbReference>
<evidence type="ECO:0000313" key="1">
    <source>
        <dbReference type="EMBL" id="GMR56244.1"/>
    </source>
</evidence>
<organism evidence="1 2">
    <name type="scientific">Pristionchus mayeri</name>
    <dbReference type="NCBI Taxonomy" id="1317129"/>
    <lineage>
        <taxon>Eukaryota</taxon>
        <taxon>Metazoa</taxon>
        <taxon>Ecdysozoa</taxon>
        <taxon>Nematoda</taxon>
        <taxon>Chromadorea</taxon>
        <taxon>Rhabditida</taxon>
        <taxon>Rhabditina</taxon>
        <taxon>Diplogasteromorpha</taxon>
        <taxon>Diplogasteroidea</taxon>
        <taxon>Neodiplogasteridae</taxon>
        <taxon>Pristionchus</taxon>
    </lineage>
</organism>
<keyword evidence="2" id="KW-1185">Reference proteome</keyword>
<name>A0AAN5D5Z3_9BILA</name>
<protein>
    <submittedName>
        <fullName evidence="1">Uncharacterized protein</fullName>
    </submittedName>
</protein>
<dbReference type="Gene3D" id="1.25.10.10">
    <property type="entry name" value="Leucine-rich Repeat Variant"/>
    <property type="match status" value="1"/>
</dbReference>
<dbReference type="InterPro" id="IPR011989">
    <property type="entry name" value="ARM-like"/>
</dbReference>
<comment type="caution">
    <text evidence="1">The sequence shown here is derived from an EMBL/GenBank/DDBJ whole genome shotgun (WGS) entry which is preliminary data.</text>
</comment>
<dbReference type="AlphaFoldDB" id="A0AAN5D5Z3"/>
<gene>
    <name evidence="1" type="ORF">PMAYCL1PPCAC_26439</name>
</gene>
<dbReference type="SUPFAM" id="SSF48371">
    <property type="entry name" value="ARM repeat"/>
    <property type="match status" value="1"/>
</dbReference>
<reference evidence="2" key="1">
    <citation type="submission" date="2022-10" db="EMBL/GenBank/DDBJ databases">
        <title>Genome assembly of Pristionchus species.</title>
        <authorList>
            <person name="Yoshida K."/>
            <person name="Sommer R.J."/>
        </authorList>
    </citation>
    <scope>NUCLEOTIDE SEQUENCE [LARGE SCALE GENOMIC DNA]</scope>
    <source>
        <strain evidence="2">RS5460</strain>
    </source>
</reference>